<evidence type="ECO:0000313" key="2">
    <source>
        <dbReference type="EMBL" id="KAF0896336.1"/>
    </source>
</evidence>
<name>A0A6G1C888_9ORYZ</name>
<protein>
    <recommendedName>
        <fullName evidence="1">Reverse transcriptase Ty1/copia-type domain-containing protein</fullName>
    </recommendedName>
</protein>
<evidence type="ECO:0000313" key="3">
    <source>
        <dbReference type="Proteomes" id="UP000479710"/>
    </source>
</evidence>
<dbReference type="EMBL" id="SPHZ02000010">
    <property type="protein sequence ID" value="KAF0896336.1"/>
    <property type="molecule type" value="Genomic_DNA"/>
</dbReference>
<organism evidence="2 3">
    <name type="scientific">Oryza meyeriana var. granulata</name>
    <dbReference type="NCBI Taxonomy" id="110450"/>
    <lineage>
        <taxon>Eukaryota</taxon>
        <taxon>Viridiplantae</taxon>
        <taxon>Streptophyta</taxon>
        <taxon>Embryophyta</taxon>
        <taxon>Tracheophyta</taxon>
        <taxon>Spermatophyta</taxon>
        <taxon>Magnoliopsida</taxon>
        <taxon>Liliopsida</taxon>
        <taxon>Poales</taxon>
        <taxon>Poaceae</taxon>
        <taxon>BOP clade</taxon>
        <taxon>Oryzoideae</taxon>
        <taxon>Oryzeae</taxon>
        <taxon>Oryzinae</taxon>
        <taxon>Oryza</taxon>
        <taxon>Oryza meyeriana</taxon>
    </lineage>
</organism>
<accession>A0A6G1C888</accession>
<dbReference type="InterPro" id="IPR013103">
    <property type="entry name" value="RVT_2"/>
</dbReference>
<keyword evidence="3" id="KW-1185">Reference proteome</keyword>
<reference evidence="2 3" key="1">
    <citation type="submission" date="2019-11" db="EMBL/GenBank/DDBJ databases">
        <title>Whole genome sequence of Oryza granulata.</title>
        <authorList>
            <person name="Li W."/>
        </authorList>
    </citation>
    <scope>NUCLEOTIDE SEQUENCE [LARGE SCALE GENOMIC DNA]</scope>
    <source>
        <strain evidence="3">cv. Menghai</strain>
        <tissue evidence="2">Leaf</tissue>
    </source>
</reference>
<dbReference type="Proteomes" id="UP000479710">
    <property type="component" value="Unassembled WGS sequence"/>
</dbReference>
<dbReference type="OrthoDB" id="1732790at2759"/>
<comment type="caution">
    <text evidence="2">The sequence shown here is derived from an EMBL/GenBank/DDBJ whole genome shotgun (WGS) entry which is preliminary data.</text>
</comment>
<sequence>MEAGTDFVVEYPAMELGARRFDADTSNQTWRLVPLPPGHRPIGLKWVYKVKKNAAGEVIKHKARLVAKGYVQQPGVDFDEVFAPVARIESVRLLLALAA</sequence>
<dbReference type="AlphaFoldDB" id="A0A6G1C888"/>
<dbReference type="Pfam" id="PF07727">
    <property type="entry name" value="RVT_2"/>
    <property type="match status" value="1"/>
</dbReference>
<gene>
    <name evidence="2" type="ORF">E2562_021871</name>
</gene>
<evidence type="ECO:0000259" key="1">
    <source>
        <dbReference type="Pfam" id="PF07727"/>
    </source>
</evidence>
<proteinExistence type="predicted"/>
<feature type="domain" description="Reverse transcriptase Ty1/copia-type" evidence="1">
    <location>
        <begin position="27"/>
        <end position="99"/>
    </location>
</feature>